<dbReference type="STRING" id="42354.SAMN05216333_101259"/>
<gene>
    <name evidence="1" type="ORF">SAMN05216333_101259</name>
</gene>
<accession>A0A1H8JNJ7</accession>
<proteinExistence type="predicted"/>
<dbReference type="AlphaFoldDB" id="A0A1H8JNJ7"/>
<protein>
    <submittedName>
        <fullName evidence="1">Uncharacterized protein</fullName>
    </submittedName>
</protein>
<dbReference type="RefSeq" id="WP_090314794.1">
    <property type="nucleotide sequence ID" value="NZ_FNOE01000001.1"/>
</dbReference>
<evidence type="ECO:0000313" key="2">
    <source>
        <dbReference type="Proteomes" id="UP000198814"/>
    </source>
</evidence>
<organism evidence="1 2">
    <name type="scientific">Nitrosomonas oligotropha</name>
    <dbReference type="NCBI Taxonomy" id="42354"/>
    <lineage>
        <taxon>Bacteria</taxon>
        <taxon>Pseudomonadati</taxon>
        <taxon>Pseudomonadota</taxon>
        <taxon>Betaproteobacteria</taxon>
        <taxon>Nitrosomonadales</taxon>
        <taxon>Nitrosomonadaceae</taxon>
        <taxon>Nitrosomonas</taxon>
    </lineage>
</organism>
<name>A0A1H8JNJ7_9PROT</name>
<dbReference type="OrthoDB" id="5571240at2"/>
<evidence type="ECO:0000313" key="1">
    <source>
        <dbReference type="EMBL" id="SEN82262.1"/>
    </source>
</evidence>
<dbReference type="EMBL" id="FODO01000001">
    <property type="protein sequence ID" value="SEN82262.1"/>
    <property type="molecule type" value="Genomic_DNA"/>
</dbReference>
<sequence>MTAFLNSSNFSTGSSDEQQSLAQALSDILKNEYHGSFFVLLAEYQRILADNHQRQRWPEVHKKLDTLFKCGSAEVISGPMIGIPVSIRDSDYFKEAAQLLGKERSMMATIEWMATAWNATYADTGLWMGKTFEPVSRETVAAKTHNDAKTMSGYDPATVRIGRNFFREPPDPTALQAIGLPALTQLWKLKDRPMRPDARGFDCQLLTENLAKEKAIPYSKTGGYFLCNMGTSVVPEMQGKKVYQLNYRWPDLGPVYPMTRLIDEIVRIDDGIYLGQLVFATQHYSLGALVLPNGHVVSIGDNYPYCSMIDNIKRIFPMGWMDEKDPYGYQNNGFFLMVDPAYAKAFYADDAFPQLRPRPGEIGFNELGYAQTASTACVSEGEKAAAAGVQHCPEITDWVDDWKQNEALKHKFTTFILEESPKGAEDGDVTQLLREGESILQMLQRVSAEISAQSNPQDNLKHFEKLNRLFRRGVAPTVENGLFQGHGARGFNIRIDSDETADWYGETTRTVGFDYYHGATLNLHCGFTETFCPDLNAKPDDEYLFPGRLASDLALGHSTPNVLNLIWHSIGKYIFPWAGKSYEKISGRKLSMLLDESSDLAERYPERVHALKTHLASAPHYTLVEKNKAHYWDAEGVYAQHLKSGAWDRGMSGEDKAFWENEAAAHWVDGYNIQDKRVIAADPLMRIVDMNYRIPDAALQAASAAGPSPFARQGYIFLGVDDRESILPMNNGDGKKKKVFQFHYRFPMIGGPVPIGFCLDEIVEIADGLYLGQLIYSTALDRPFHSSVDPAEYHYQLFGYFLLLDDAWQYHRLAIGLDTLS</sequence>
<dbReference type="Proteomes" id="UP000198814">
    <property type="component" value="Unassembled WGS sequence"/>
</dbReference>
<keyword evidence="2" id="KW-1185">Reference proteome</keyword>
<reference evidence="2" key="1">
    <citation type="submission" date="2016-10" db="EMBL/GenBank/DDBJ databases">
        <authorList>
            <person name="Varghese N."/>
            <person name="Submissions S."/>
        </authorList>
    </citation>
    <scope>NUCLEOTIDE SEQUENCE [LARGE SCALE GENOMIC DNA]</scope>
    <source>
        <strain evidence="2">Nm76</strain>
    </source>
</reference>